<dbReference type="InterPro" id="IPR001680">
    <property type="entry name" value="WD40_rpt"/>
</dbReference>
<dbReference type="Proteomes" id="UP000094020">
    <property type="component" value="Chromosome 4"/>
</dbReference>
<keyword evidence="5" id="KW-1185">Reference proteome</keyword>
<dbReference type="SUPFAM" id="SSF52540">
    <property type="entry name" value="P-loop containing nucleoside triphosphate hydrolases"/>
    <property type="match status" value="1"/>
</dbReference>
<feature type="region of interest" description="Disordered" evidence="2">
    <location>
        <begin position="848"/>
        <end position="908"/>
    </location>
</feature>
<reference evidence="4" key="4">
    <citation type="submission" date="2024-02" db="EMBL/GenBank/DDBJ databases">
        <title>Comparative genomics of Cryptococcus and Kwoniella reveals pathogenesis evolution and contrasting modes of karyotype evolution via chromosome fusion or intercentromeric recombination.</title>
        <authorList>
            <person name="Coelho M.A."/>
            <person name="David-Palma M."/>
            <person name="Shea T."/>
            <person name="Bowers K."/>
            <person name="McGinley-Smith S."/>
            <person name="Mohammad A.W."/>
            <person name="Gnirke A."/>
            <person name="Yurkov A.M."/>
            <person name="Nowrousian M."/>
            <person name="Sun S."/>
            <person name="Cuomo C.A."/>
            <person name="Heitman J."/>
        </authorList>
    </citation>
    <scope>NUCLEOTIDE SEQUENCE</scope>
    <source>
        <strain evidence="4">CBS 10737</strain>
    </source>
</reference>
<feature type="compositionally biased region" description="Polar residues" evidence="2">
    <location>
        <begin position="864"/>
        <end position="907"/>
    </location>
</feature>
<feature type="region of interest" description="Disordered" evidence="2">
    <location>
        <begin position="1303"/>
        <end position="1361"/>
    </location>
</feature>
<dbReference type="SUPFAM" id="SSF50978">
    <property type="entry name" value="WD40 repeat-like"/>
    <property type="match status" value="2"/>
</dbReference>
<accession>A0A1B9I984</accession>
<dbReference type="RefSeq" id="XP_019013377.1">
    <property type="nucleotide sequence ID" value="XM_019153216.1"/>
</dbReference>
<reference evidence="4" key="2">
    <citation type="submission" date="2013-07" db="EMBL/GenBank/DDBJ databases">
        <authorList>
            <consortium name="The Broad Institute Genome Sequencing Platform"/>
            <person name="Cuomo C."/>
            <person name="Litvintseva A."/>
            <person name="Chen Y."/>
            <person name="Heitman J."/>
            <person name="Sun S."/>
            <person name="Springer D."/>
            <person name="Dromer F."/>
            <person name="Young S.K."/>
            <person name="Zeng Q."/>
            <person name="Gargeya S."/>
            <person name="Fitzgerald M."/>
            <person name="Abouelleil A."/>
            <person name="Alvarado L."/>
            <person name="Berlin A.M."/>
            <person name="Chapman S.B."/>
            <person name="Dewar J."/>
            <person name="Goldberg J."/>
            <person name="Griggs A."/>
            <person name="Gujja S."/>
            <person name="Hansen M."/>
            <person name="Howarth C."/>
            <person name="Imamovic A."/>
            <person name="Larimer J."/>
            <person name="McCowan C."/>
            <person name="Murphy C."/>
            <person name="Pearson M."/>
            <person name="Priest M."/>
            <person name="Roberts A."/>
            <person name="Saif S."/>
            <person name="Shea T."/>
            <person name="Sykes S."/>
            <person name="Wortman J."/>
            <person name="Nusbaum C."/>
            <person name="Birren B."/>
        </authorList>
    </citation>
    <scope>NUCLEOTIDE SEQUENCE</scope>
    <source>
        <strain evidence="4">CBS 10737</strain>
    </source>
</reference>
<reference evidence="3" key="3">
    <citation type="submission" date="2016-07" db="EMBL/GenBank/DDBJ databases">
        <title>Evolution of pathogenesis and genome organization in the Tremellales.</title>
        <authorList>
            <person name="Cuomo C."/>
            <person name="Litvintseva A."/>
            <person name="Heitman J."/>
            <person name="Chen Y."/>
            <person name="Sun S."/>
            <person name="Springer D."/>
            <person name="Dromer F."/>
            <person name="Young S."/>
            <person name="Zeng Q."/>
            <person name="Chapman S."/>
            <person name="Gujja S."/>
            <person name="Saif S."/>
            <person name="Birren B."/>
        </authorList>
    </citation>
    <scope>NUCLEOTIDE SEQUENCE</scope>
    <source>
        <strain evidence="3">CBS 10737</strain>
    </source>
</reference>
<evidence type="ECO:0000256" key="1">
    <source>
        <dbReference type="ARBA" id="ARBA00009482"/>
    </source>
</evidence>
<evidence type="ECO:0000313" key="4">
    <source>
        <dbReference type="EMBL" id="WWC69610.1"/>
    </source>
</evidence>
<dbReference type="OrthoDB" id="347435at2759"/>
<evidence type="ECO:0000313" key="5">
    <source>
        <dbReference type="Proteomes" id="UP000094020"/>
    </source>
</evidence>
<evidence type="ECO:0000313" key="3">
    <source>
        <dbReference type="EMBL" id="OCF52158.1"/>
    </source>
</evidence>
<dbReference type="SMART" id="SM00320">
    <property type="entry name" value="WD40"/>
    <property type="match status" value="6"/>
</dbReference>
<name>A0A1B9I984_9TREE</name>
<dbReference type="InterPro" id="IPR015505">
    <property type="entry name" value="Coronin"/>
</dbReference>
<protein>
    <recommendedName>
        <fullName evidence="6">Actin cross-linking</fullName>
    </recommendedName>
</protein>
<dbReference type="EMBL" id="KI894008">
    <property type="protein sequence ID" value="OCF52158.1"/>
    <property type="molecule type" value="Genomic_DNA"/>
</dbReference>
<feature type="compositionally biased region" description="Polar residues" evidence="2">
    <location>
        <begin position="438"/>
        <end position="464"/>
    </location>
</feature>
<dbReference type="EMBL" id="CP144522">
    <property type="protein sequence ID" value="WWC69610.1"/>
    <property type="molecule type" value="Genomic_DNA"/>
</dbReference>
<dbReference type="InterPro" id="IPR036322">
    <property type="entry name" value="WD40_repeat_dom_sf"/>
</dbReference>
<dbReference type="GeneID" id="30169812"/>
<dbReference type="SMART" id="SM01167">
    <property type="entry name" value="DUF1900"/>
    <property type="match status" value="2"/>
</dbReference>
<dbReference type="PANTHER" id="PTHR10856:SF20">
    <property type="entry name" value="CORONIN-7"/>
    <property type="match status" value="1"/>
</dbReference>
<feature type="compositionally biased region" description="Low complexity" evidence="2">
    <location>
        <begin position="465"/>
        <end position="478"/>
    </location>
</feature>
<dbReference type="InterPro" id="IPR027417">
    <property type="entry name" value="P-loop_NTPase"/>
</dbReference>
<proteinExistence type="inferred from homology"/>
<evidence type="ECO:0000256" key="2">
    <source>
        <dbReference type="SAM" id="MobiDB-lite"/>
    </source>
</evidence>
<dbReference type="Gene3D" id="2.130.10.10">
    <property type="entry name" value="YVTN repeat-like/Quinoprotein amine dehydrogenase"/>
    <property type="match status" value="2"/>
</dbReference>
<organism evidence="3">
    <name type="scientific">Kwoniella pini CBS 10737</name>
    <dbReference type="NCBI Taxonomy" id="1296096"/>
    <lineage>
        <taxon>Eukaryota</taxon>
        <taxon>Fungi</taxon>
        <taxon>Dikarya</taxon>
        <taxon>Basidiomycota</taxon>
        <taxon>Agaricomycotina</taxon>
        <taxon>Tremellomycetes</taxon>
        <taxon>Tremellales</taxon>
        <taxon>Cryptococcaceae</taxon>
        <taxon>Kwoniella</taxon>
    </lineage>
</organism>
<sequence>MAGRFGASKYRNSLIHYPTREEYYRKDLPQLTIFSGNHFDNEIKSNRQWIVTLTSSGELTYREYKNDLNEEEEEMVGHARVGNGSITSWDLSKLEDGTMAIGNSDGSISIYTLPESSSSSLIARHTIPAQSASPITHLHLHPTTPNILLVSSSSRPLTIYDTSSSVPKARISLNLNEPKGIWSIGWSTDGTKLAILSKSGNLIIFEPRKSNEPIITKSLVSLIQPLKPCKLIWINENIFITSFSKFRNRQYSLFSSIGKLDLIFNQILDTNSNNLLIPLIDKERNLIYLIGKGDLILRQIEISNFFQNGFQESIHNLNLPLLNSSIIINNNGINLLNVMKTEISKIFLFTKDKDGNCLIPISIRIPRKQLIDFHSDLFPDIIGTVPEQSAEQWFDGKDNLPLYISLDPSKRNIWEDRIKAYKEKTTQAQSAPDPVKPKSTSNPLNGTDQSSPTSLPAPTVTVANSESPSTEPTTSPPTQIKETFSNNTDLPALLKDEDYSSTSYKSRIVADYLAEEFERHKSDAANGPLFVGLQGPQGCGKTTFCSGFVQYLKQKKGLTAAVLSLDDLYKTHQGLKDIAAKHPDNALLSGRGPPGTHDVDLALSVIEQVKHINNTPGRPVNLPIFNKSLCDGEGDRSDSTVKINGPIDVFILEGWSMGFAPLSESALKAAYDNPTPASTQTTDIYYTRHTLSSLQTLNTYLSEFAQAIYPTFKAFIQVEPLSYDYVFKWRLQQEHAMKSSNGGKGMTDEQVQRFVERYMPGYELWKEGINNSGTGWEGRGLKLIFGSEREILDIFRPATIPIDKANEVKEEEKGDIQLKQVQKIAEEKTITLKDKEVPVQVEQVGKTEITPFPPLTQPEAKPVSTESAASPKPSLQASQPITATSNLRQKASANTQAPPNERYNPNWSRKFLAGKSPLIPTYDALPPIQTLHQDSRILKSNSRLAFFPIQGTGGRLNVHPLSKKGRLSVGGEGYLSAGVEIVDFDVELAGDRVAVAGEDGLIRVWTVDSKGIEGVGPEADQILKGKGIDKITQIAFHPTAKDLLVGLTNDHGSSFLRFWDLSKREEVKTAEVSPHGAFNFSISPEGSRVAIATKDNQILVLDPRSSDNVKSGKAHDSPRSFQIAWIDANHVVSVGFSRGSQRKMNLYRIGANIEIIYSMTIDVSPSVLFPVYDPDTSILYVWGKGERVIQTYEIQLSNTEPITKLPSHTASSPQIGLIFQPKRIVDVKKVEIAKCLRLTSKTLEEVTITIPRNKPEFFQDDIYVSTTDVETYVCSASEWLEGKDEPLKKIDLRPEGMISLSQAPKMNSSRTKKFVPAANVMSEEEKKRQEMDALFAKAKMDESSDEEEIAQKGLPPPDDDW</sequence>
<dbReference type="Pfam" id="PF16300">
    <property type="entry name" value="WD40_4"/>
    <property type="match status" value="2"/>
</dbReference>
<dbReference type="Gene3D" id="3.40.50.300">
    <property type="entry name" value="P-loop containing nucleotide triphosphate hydrolases"/>
    <property type="match status" value="1"/>
</dbReference>
<dbReference type="InterPro" id="IPR015943">
    <property type="entry name" value="WD40/YVTN_repeat-like_dom_sf"/>
</dbReference>
<dbReference type="KEGG" id="kpin:30169812"/>
<gene>
    <name evidence="3" type="ORF">I206_01443</name>
    <name evidence="4" type="ORF">I206_103553</name>
</gene>
<dbReference type="PANTHER" id="PTHR10856">
    <property type="entry name" value="CORONIN"/>
    <property type="match status" value="1"/>
</dbReference>
<feature type="region of interest" description="Disordered" evidence="2">
    <location>
        <begin position="423"/>
        <end position="484"/>
    </location>
</feature>
<comment type="similarity">
    <text evidence="1">Belongs to the WD repeat coronin family.</text>
</comment>
<reference evidence="3" key="1">
    <citation type="submission" date="2013-07" db="EMBL/GenBank/DDBJ databases">
        <title>The Genome Sequence of Cryptococcus pinus CBS10737.</title>
        <authorList>
            <consortium name="The Broad Institute Genome Sequencing Platform"/>
            <person name="Cuomo C."/>
            <person name="Litvintseva A."/>
            <person name="Chen Y."/>
            <person name="Heitman J."/>
            <person name="Sun S."/>
            <person name="Springer D."/>
            <person name="Dromer F."/>
            <person name="Young S.K."/>
            <person name="Zeng Q."/>
            <person name="Gargeya S."/>
            <person name="Fitzgerald M."/>
            <person name="Abouelleil A."/>
            <person name="Alvarado L."/>
            <person name="Berlin A.M."/>
            <person name="Chapman S.B."/>
            <person name="Dewar J."/>
            <person name="Goldberg J."/>
            <person name="Griggs A."/>
            <person name="Gujja S."/>
            <person name="Hansen M."/>
            <person name="Howarth C."/>
            <person name="Imamovic A."/>
            <person name="Larimer J."/>
            <person name="McCowan C."/>
            <person name="Murphy C."/>
            <person name="Pearson M."/>
            <person name="Priest M."/>
            <person name="Roberts A."/>
            <person name="Saif S."/>
            <person name="Shea T."/>
            <person name="Sykes S."/>
            <person name="Wortman J."/>
            <person name="Nusbaum C."/>
            <person name="Birren B."/>
        </authorList>
    </citation>
    <scope>NUCLEOTIDE SEQUENCE [LARGE SCALE GENOMIC DNA]</scope>
    <source>
        <strain evidence="3">CBS 10737</strain>
    </source>
</reference>
<evidence type="ECO:0008006" key="6">
    <source>
        <dbReference type="Google" id="ProtNLM"/>
    </source>
</evidence>